<feature type="region of interest" description="Disordered" evidence="1">
    <location>
        <begin position="397"/>
        <end position="419"/>
    </location>
</feature>
<accession>A0A8T8WTZ7</accession>
<dbReference type="AlphaFoldDB" id="A0A8T8WTZ7"/>
<dbReference type="InterPro" id="IPR029058">
    <property type="entry name" value="AB_hydrolase_fold"/>
</dbReference>
<dbReference type="GeneID" id="37178294"/>
<organism evidence="2 3">
    <name type="scientific">Aspergillus japonicus CBS 114.51</name>
    <dbReference type="NCBI Taxonomy" id="1448312"/>
    <lineage>
        <taxon>Eukaryota</taxon>
        <taxon>Fungi</taxon>
        <taxon>Dikarya</taxon>
        <taxon>Ascomycota</taxon>
        <taxon>Pezizomycotina</taxon>
        <taxon>Eurotiomycetes</taxon>
        <taxon>Eurotiomycetidae</taxon>
        <taxon>Eurotiales</taxon>
        <taxon>Aspergillaceae</taxon>
        <taxon>Aspergillus</taxon>
        <taxon>Aspergillus subgen. Circumdati</taxon>
    </lineage>
</organism>
<dbReference type="RefSeq" id="XP_025525222.1">
    <property type="nucleotide sequence ID" value="XM_025674602.1"/>
</dbReference>
<evidence type="ECO:0008006" key="4">
    <source>
        <dbReference type="Google" id="ProtNLM"/>
    </source>
</evidence>
<dbReference type="SUPFAM" id="SSF53474">
    <property type="entry name" value="alpha/beta-Hydrolases"/>
    <property type="match status" value="1"/>
</dbReference>
<evidence type="ECO:0000313" key="2">
    <source>
        <dbReference type="EMBL" id="RAH79328.1"/>
    </source>
</evidence>
<keyword evidence="3" id="KW-1185">Reference proteome</keyword>
<name>A0A8T8WTZ7_ASPJA</name>
<evidence type="ECO:0000256" key="1">
    <source>
        <dbReference type="SAM" id="MobiDB-lite"/>
    </source>
</evidence>
<dbReference type="OrthoDB" id="5396420at2759"/>
<proteinExistence type="predicted"/>
<reference evidence="2 3" key="1">
    <citation type="submission" date="2018-02" db="EMBL/GenBank/DDBJ databases">
        <title>The genomes of Aspergillus section Nigri reveals drivers in fungal speciation.</title>
        <authorList>
            <consortium name="DOE Joint Genome Institute"/>
            <person name="Vesth T.C."/>
            <person name="Nybo J."/>
            <person name="Theobald S."/>
            <person name="Brandl J."/>
            <person name="Frisvad J.C."/>
            <person name="Nielsen K.F."/>
            <person name="Lyhne E.K."/>
            <person name="Kogle M.E."/>
            <person name="Kuo A."/>
            <person name="Riley R."/>
            <person name="Clum A."/>
            <person name="Nolan M."/>
            <person name="Lipzen A."/>
            <person name="Salamov A."/>
            <person name="Henrissat B."/>
            <person name="Wiebenga A."/>
            <person name="De vries R.P."/>
            <person name="Grigoriev I.V."/>
            <person name="Mortensen U.H."/>
            <person name="Andersen M.R."/>
            <person name="Baker S.E."/>
        </authorList>
    </citation>
    <scope>NUCLEOTIDE SEQUENCE [LARGE SCALE GENOMIC DNA]</scope>
    <source>
        <strain evidence="2 3">CBS 114.51</strain>
    </source>
</reference>
<dbReference type="Proteomes" id="UP000249497">
    <property type="component" value="Unassembled WGS sequence"/>
</dbReference>
<feature type="region of interest" description="Disordered" evidence="1">
    <location>
        <begin position="142"/>
        <end position="169"/>
    </location>
</feature>
<gene>
    <name evidence="2" type="ORF">BO86DRAFT_411746</name>
</gene>
<dbReference type="Gene3D" id="3.40.50.1820">
    <property type="entry name" value="alpha/beta hydrolase"/>
    <property type="match status" value="1"/>
</dbReference>
<protein>
    <recommendedName>
        <fullName evidence="4">Alpha/beta hydrolase fold-3 domain-containing protein</fullName>
    </recommendedName>
</protein>
<feature type="compositionally biased region" description="Acidic residues" evidence="1">
    <location>
        <begin position="400"/>
        <end position="409"/>
    </location>
</feature>
<dbReference type="EMBL" id="KZ824816">
    <property type="protein sequence ID" value="RAH79328.1"/>
    <property type="molecule type" value="Genomic_DNA"/>
</dbReference>
<evidence type="ECO:0000313" key="3">
    <source>
        <dbReference type="Proteomes" id="UP000249497"/>
    </source>
</evidence>
<sequence>MRHLLFSLPGLASVRSYTAVFAWRPRSTRPFCRSAQLASSTYSNYAVNIPVGNSGQITLQITHPDELPLQNGNVIIHLPPGPLFTQPEIAERETYETSKQRDHGAVFSGKSATSLSLAQDLASSNLSTIVTINYRLGYSPFPSREPQKPASNSVADAPTSAEPASPENVLHQYPTPVHDTLAGFDWIYQYLRPKRLGVIGTHIGGSLAIMLSLTEAQSVHAVAALEPVCDWTGLDEHCILTMPDATESSPATMLTAAPDAAAKARKKRTTAARNSSTPTAPHDLIPLLKARRLYFTAAERYFDAFASPILFLRSAGKDVPRVFPEYLTGPEYPIPVLQPKTSQEIFEESIYKYYPSLSDSSMSALSAHSESPTTSPPLSPMLAYLSQKAAAAAAAAAATAEEDSMDDEETHQTAIRRRKSVSRWPPYGLDYGISGPAVLNHPNRGVKRLDVTLPWVRVFARGQAVENTERGVPAPASVKKILAKRKSTAARRKTHPERVLAQQAIDMVDTMQRACFWGREKGFGESRVTLVRVKEETWPTSAERYAGEWLRDVMMEIDNAES</sequence>